<dbReference type="PANTHER" id="PTHR30461">
    <property type="entry name" value="DNA-INVERTASE FROM LAMBDOID PROPHAGE"/>
    <property type="match status" value="1"/>
</dbReference>
<dbReference type="OrthoDB" id="9784557at2"/>
<comment type="caution">
    <text evidence="4">The sequence shown here is derived from an EMBL/GenBank/DDBJ whole genome shotgun (WGS) entry which is preliminary data.</text>
</comment>
<evidence type="ECO:0000256" key="1">
    <source>
        <dbReference type="SAM" id="Coils"/>
    </source>
</evidence>
<dbReference type="Proteomes" id="UP000003157">
    <property type="component" value="Unassembled WGS sequence"/>
</dbReference>
<dbReference type="GO" id="GO:0000150">
    <property type="term" value="F:DNA strand exchange activity"/>
    <property type="evidence" value="ECO:0007669"/>
    <property type="project" value="InterPro"/>
</dbReference>
<dbReference type="SUPFAM" id="SSF53041">
    <property type="entry name" value="Resolvase-like"/>
    <property type="match status" value="1"/>
</dbReference>
<sequence>MSGRGNKKLSRKNDENRRWHIGVYGRRSFDDGENSESYTIKNQKALIESFLENKANIEIEDYYIDDGYTGTNFERPDFKRMLQDVVNGKINGIIVKDLSRLGRNHREVGKYIEEVFPVYDIRIISVNDNVDSYLDPDSISSLIVPVKNLMNENYSRDISKKVASAYKVMAKNGEFVAGTTPYGYMLDSENKHHLVIDPDEVDIVKKIFDMALSGSGRPTICKYLNDSGILCRKEIQRRKKRKLTLDPFEIKSNYLWSTSTIGRMLHNESYIGNLVQLKTTRATFGSKKIISKDEDEYIRSQNTHEAIISKEDFNKVQKLIKQNDKNKKHKAPTNYSIFNGILKCSDCGRAMTKQEDLRGKTQISNYFCMTYLQVSKSCSPHKIKTSDLENAVLESIQLQVKLVIELEKSLSKLYFKNNQGSIENEYKNKVKIAELKISNLKEDKRKYYEEWKFNKIEKREFIKLSEEIENKITKLNEDIELYTFTYKENIKKIRKNDYWIGHYKRNRKIKRLTKEVLNELIDVIFVRKDGTLDIKFKYQDEYQSLVNYLEEEAKENEKVDIRNISQAFVR</sequence>
<feature type="domain" description="Recombinase" evidence="3">
    <location>
        <begin position="181"/>
        <end position="326"/>
    </location>
</feature>
<proteinExistence type="predicted"/>
<dbReference type="Pfam" id="PF00239">
    <property type="entry name" value="Resolvase"/>
    <property type="match status" value="1"/>
</dbReference>
<dbReference type="InterPro" id="IPR011109">
    <property type="entry name" value="DNA_bind_recombinase_dom"/>
</dbReference>
<dbReference type="HOGENOM" id="CLU_010686_18_2_9"/>
<dbReference type="GO" id="GO:0003677">
    <property type="term" value="F:DNA binding"/>
    <property type="evidence" value="ECO:0007669"/>
    <property type="project" value="InterPro"/>
</dbReference>
<dbReference type="InterPro" id="IPR025827">
    <property type="entry name" value="Zn_ribbon_recom_dom"/>
</dbReference>
<dbReference type="Pfam" id="PF13408">
    <property type="entry name" value="Zn_ribbon_recom"/>
    <property type="match status" value="1"/>
</dbReference>
<dbReference type="GeneID" id="78228447"/>
<reference evidence="4 5" key="1">
    <citation type="submission" date="2010-12" db="EMBL/GenBank/DDBJ databases">
        <title>The Genome Sequence of Coprobacillus sp. strain 29_1.</title>
        <authorList>
            <consortium name="The Broad Institute Genome Sequencing Platform"/>
            <person name="Earl A."/>
            <person name="Ward D."/>
            <person name="Feldgarden M."/>
            <person name="Gevers D."/>
            <person name="Daigneault M."/>
            <person name="Sibley C.D."/>
            <person name="White A."/>
            <person name="Strauss J."/>
            <person name="Allen-Vercoe E."/>
            <person name="Young S.K."/>
            <person name="Zeng Q."/>
            <person name="Gargeya S."/>
            <person name="Fitzgerald M."/>
            <person name="Haas B."/>
            <person name="Abouelleil A."/>
            <person name="Alvarado L."/>
            <person name="Arachchi H.M."/>
            <person name="Berlin A."/>
            <person name="Brown A."/>
            <person name="Chapman S.B."/>
            <person name="Chen Z."/>
            <person name="Dunbar C."/>
            <person name="Freedman E."/>
            <person name="Gearin G."/>
            <person name="Gellesch M."/>
            <person name="Goldberg J."/>
            <person name="Griggs A."/>
            <person name="Gujja S."/>
            <person name="Heilman E."/>
            <person name="Heiman D."/>
            <person name="Howarth C."/>
            <person name="Larson L."/>
            <person name="Lui A."/>
            <person name="MacDonald P.J.P."/>
            <person name="Mehta T."/>
            <person name="Montmayeur A."/>
            <person name="Murphy C."/>
            <person name="Neiman D."/>
            <person name="Pearson M."/>
            <person name="Priest M."/>
            <person name="Roberts A."/>
            <person name="Saif S."/>
            <person name="Shea T."/>
            <person name="Shenoy N."/>
            <person name="Sisk P."/>
            <person name="Stolte C."/>
            <person name="Sykes S."/>
            <person name="White J."/>
            <person name="Yandava C."/>
            <person name="Nusbaum C."/>
            <person name="Birren B."/>
        </authorList>
    </citation>
    <scope>NUCLEOTIDE SEQUENCE [LARGE SCALE GENOMIC DNA]</scope>
    <source>
        <strain evidence="4 5">29_1</strain>
    </source>
</reference>
<dbReference type="Pfam" id="PF07508">
    <property type="entry name" value="Recombinase"/>
    <property type="match status" value="1"/>
</dbReference>
<dbReference type="SMART" id="SM00857">
    <property type="entry name" value="Resolvase"/>
    <property type="match status" value="1"/>
</dbReference>
<dbReference type="Gene3D" id="3.40.50.1390">
    <property type="entry name" value="Resolvase, N-terminal catalytic domain"/>
    <property type="match status" value="1"/>
</dbReference>
<dbReference type="PROSITE" id="PS51736">
    <property type="entry name" value="RECOMBINASES_3"/>
    <property type="match status" value="1"/>
</dbReference>
<dbReference type="PANTHER" id="PTHR30461:SF23">
    <property type="entry name" value="DNA RECOMBINASE-RELATED"/>
    <property type="match status" value="1"/>
</dbReference>
<organism evidence="4 5">
    <name type="scientific">Coprobacillus cateniformis</name>
    <dbReference type="NCBI Taxonomy" id="100884"/>
    <lineage>
        <taxon>Bacteria</taxon>
        <taxon>Bacillati</taxon>
        <taxon>Bacillota</taxon>
        <taxon>Erysipelotrichia</taxon>
        <taxon>Erysipelotrichales</taxon>
        <taxon>Coprobacillaceae</taxon>
        <taxon>Coprobacillus</taxon>
    </lineage>
</organism>
<dbReference type="InterPro" id="IPR038109">
    <property type="entry name" value="DNA_bind_recomb_sf"/>
</dbReference>
<dbReference type="InterPro" id="IPR050639">
    <property type="entry name" value="SSR_resolvase"/>
</dbReference>
<evidence type="ECO:0000259" key="3">
    <source>
        <dbReference type="PROSITE" id="PS51737"/>
    </source>
</evidence>
<feature type="domain" description="Resolvase/invertase-type recombinase catalytic" evidence="2">
    <location>
        <begin position="20"/>
        <end position="173"/>
    </location>
</feature>
<evidence type="ECO:0000259" key="2">
    <source>
        <dbReference type="PROSITE" id="PS51736"/>
    </source>
</evidence>
<gene>
    <name evidence="4" type="ORF">HMPREF9488_02876</name>
</gene>
<keyword evidence="1" id="KW-0175">Coiled coil</keyword>
<protein>
    <recommendedName>
        <fullName evidence="6">Recombinase</fullName>
    </recommendedName>
</protein>
<feature type="coiled-coil region" evidence="1">
    <location>
        <begin position="423"/>
        <end position="478"/>
    </location>
</feature>
<dbReference type="eggNOG" id="COG1961">
    <property type="taxonomic scope" value="Bacteria"/>
</dbReference>
<evidence type="ECO:0000313" key="4">
    <source>
        <dbReference type="EMBL" id="EFW03890.1"/>
    </source>
</evidence>
<dbReference type="AlphaFoldDB" id="E7GDN3"/>
<dbReference type="EMBL" id="ADKX01000042">
    <property type="protein sequence ID" value="EFW03890.1"/>
    <property type="molecule type" value="Genomic_DNA"/>
</dbReference>
<dbReference type="STRING" id="100884.GCA_000269565_00540"/>
<dbReference type="PROSITE" id="PS51737">
    <property type="entry name" value="RECOMBINASE_DNA_BIND"/>
    <property type="match status" value="1"/>
</dbReference>
<dbReference type="InterPro" id="IPR006119">
    <property type="entry name" value="Resolv_N"/>
</dbReference>
<keyword evidence="5" id="KW-1185">Reference proteome</keyword>
<dbReference type="RefSeq" id="WP_008789963.1">
    <property type="nucleotide sequence ID" value="NZ_AKCB01000001.1"/>
</dbReference>
<evidence type="ECO:0008006" key="6">
    <source>
        <dbReference type="Google" id="ProtNLM"/>
    </source>
</evidence>
<name>E7GDN3_9FIRM</name>
<evidence type="ECO:0000313" key="5">
    <source>
        <dbReference type="Proteomes" id="UP000003157"/>
    </source>
</evidence>
<dbReference type="InterPro" id="IPR036162">
    <property type="entry name" value="Resolvase-like_N_sf"/>
</dbReference>
<accession>E7GDN3</accession>
<dbReference type="Gene3D" id="3.90.1750.20">
    <property type="entry name" value="Putative Large Serine Recombinase, Chain B, Domain 2"/>
    <property type="match status" value="1"/>
</dbReference>